<dbReference type="OrthoDB" id="3483725at2"/>
<dbReference type="AlphaFoldDB" id="A0A6H9Z5K2"/>
<reference evidence="1 2" key="1">
    <citation type="submission" date="2019-09" db="EMBL/GenBank/DDBJ databases">
        <title>Actinomadura physcomitrii sp. nov., a novel actinomycete isolated from moss [Physcomitrium sphaericum (Ludw) Fuernr].</title>
        <authorList>
            <person name="Zhuang X."/>
            <person name="Liu C."/>
        </authorList>
    </citation>
    <scope>NUCLEOTIDE SEQUENCE [LARGE SCALE GENOMIC DNA]</scope>
    <source>
        <strain evidence="1 2">HMC1</strain>
    </source>
</reference>
<evidence type="ECO:0000313" key="1">
    <source>
        <dbReference type="EMBL" id="KAB2350120.1"/>
    </source>
</evidence>
<dbReference type="RefSeq" id="WP_151559745.1">
    <property type="nucleotide sequence ID" value="NZ_WBMT01000004.1"/>
</dbReference>
<organism evidence="1 2">
    <name type="scientific">Actinomadura rudentiformis</name>
    <dbReference type="NCBI Taxonomy" id="359158"/>
    <lineage>
        <taxon>Bacteria</taxon>
        <taxon>Bacillati</taxon>
        <taxon>Actinomycetota</taxon>
        <taxon>Actinomycetes</taxon>
        <taxon>Streptosporangiales</taxon>
        <taxon>Thermomonosporaceae</taxon>
        <taxon>Actinomadura</taxon>
    </lineage>
</organism>
<accession>A0A6H9Z5K2</accession>
<keyword evidence="2" id="KW-1185">Reference proteome</keyword>
<name>A0A6H9Z5K2_9ACTN</name>
<sequence>MPKPSPAIDVEETKAAFRREFSGWSIITTSRDRWWATRNPECDPKTRWLVDHYVTALDADTADELRTQLDKLYR</sequence>
<proteinExistence type="predicted"/>
<gene>
    <name evidence="1" type="ORF">F8566_09955</name>
</gene>
<dbReference type="EMBL" id="WBMT01000004">
    <property type="protein sequence ID" value="KAB2350120.1"/>
    <property type="molecule type" value="Genomic_DNA"/>
</dbReference>
<evidence type="ECO:0000313" key="2">
    <source>
        <dbReference type="Proteomes" id="UP000468735"/>
    </source>
</evidence>
<dbReference type="Proteomes" id="UP000468735">
    <property type="component" value="Unassembled WGS sequence"/>
</dbReference>
<protein>
    <submittedName>
        <fullName evidence="1">Uncharacterized protein</fullName>
    </submittedName>
</protein>
<comment type="caution">
    <text evidence="1">The sequence shown here is derived from an EMBL/GenBank/DDBJ whole genome shotgun (WGS) entry which is preliminary data.</text>
</comment>